<dbReference type="AlphaFoldDB" id="A0A0D6L9C2"/>
<dbReference type="PANTHER" id="PTHR12984:SF16">
    <property type="entry name" value="BLACK MATCH, ISOFORM H"/>
    <property type="match status" value="1"/>
</dbReference>
<dbReference type="Proteomes" id="UP000054495">
    <property type="component" value="Unassembled WGS sequence"/>
</dbReference>
<protein>
    <recommendedName>
        <fullName evidence="2">Protein kinase domain-containing protein</fullName>
    </recommendedName>
</protein>
<dbReference type="InterPro" id="IPR011009">
    <property type="entry name" value="Kinase-like_dom_sf"/>
</dbReference>
<evidence type="ECO:0000313" key="4">
    <source>
        <dbReference type="Proteomes" id="UP000054495"/>
    </source>
</evidence>
<dbReference type="GO" id="GO:0005524">
    <property type="term" value="F:ATP binding"/>
    <property type="evidence" value="ECO:0007669"/>
    <property type="project" value="InterPro"/>
</dbReference>
<dbReference type="InterPro" id="IPR000719">
    <property type="entry name" value="Prot_kinase_dom"/>
</dbReference>
<dbReference type="SMART" id="SM00220">
    <property type="entry name" value="S_TKc"/>
    <property type="match status" value="1"/>
</dbReference>
<proteinExistence type="inferred from homology"/>
<reference evidence="3 4" key="1">
    <citation type="submission" date="2013-05" db="EMBL/GenBank/DDBJ databases">
        <title>Draft genome of the parasitic nematode Anyclostoma ceylanicum.</title>
        <authorList>
            <person name="Mitreva M."/>
        </authorList>
    </citation>
    <scope>NUCLEOTIDE SEQUENCE [LARGE SCALE GENOMIC DNA]</scope>
</reference>
<dbReference type="Gene3D" id="1.10.510.10">
    <property type="entry name" value="Transferase(Phosphotransferase) domain 1"/>
    <property type="match status" value="1"/>
</dbReference>
<dbReference type="PANTHER" id="PTHR12984">
    <property type="entry name" value="SCY1-RELATED S/T PROTEIN KINASE-LIKE"/>
    <property type="match status" value="1"/>
</dbReference>
<dbReference type="PROSITE" id="PS50011">
    <property type="entry name" value="PROTEIN_KINASE_DOM"/>
    <property type="match status" value="1"/>
</dbReference>
<organism evidence="3 4">
    <name type="scientific">Ancylostoma ceylanicum</name>
    <dbReference type="NCBI Taxonomy" id="53326"/>
    <lineage>
        <taxon>Eukaryota</taxon>
        <taxon>Metazoa</taxon>
        <taxon>Ecdysozoa</taxon>
        <taxon>Nematoda</taxon>
        <taxon>Chromadorea</taxon>
        <taxon>Rhabditida</taxon>
        <taxon>Rhabditina</taxon>
        <taxon>Rhabditomorpha</taxon>
        <taxon>Strongyloidea</taxon>
        <taxon>Ancylostomatidae</taxon>
        <taxon>Ancylostomatinae</taxon>
        <taxon>Ancylostoma</taxon>
    </lineage>
</organism>
<dbReference type="EMBL" id="KE125464">
    <property type="protein sequence ID" value="EPB68289.1"/>
    <property type="molecule type" value="Genomic_DNA"/>
</dbReference>
<evidence type="ECO:0000256" key="1">
    <source>
        <dbReference type="ARBA" id="ARBA00038349"/>
    </source>
</evidence>
<dbReference type="GO" id="GO:0004672">
    <property type="term" value="F:protein kinase activity"/>
    <property type="evidence" value="ECO:0007669"/>
    <property type="project" value="InterPro"/>
</dbReference>
<evidence type="ECO:0000313" key="3">
    <source>
        <dbReference type="EMBL" id="EPB68289.1"/>
    </source>
</evidence>
<feature type="domain" description="Protein kinase" evidence="2">
    <location>
        <begin position="1"/>
        <end position="269"/>
    </location>
</feature>
<gene>
    <name evidence="3" type="ORF">ANCCEY_12623</name>
</gene>
<dbReference type="SUPFAM" id="SSF56112">
    <property type="entry name" value="Protein kinase-like (PK-like)"/>
    <property type="match status" value="1"/>
</dbReference>
<dbReference type="Pfam" id="PF00069">
    <property type="entry name" value="Pkinase"/>
    <property type="match status" value="1"/>
</dbReference>
<name>A0A0D6L9C2_9BILA</name>
<dbReference type="InterPro" id="IPR011989">
    <property type="entry name" value="ARM-like"/>
</dbReference>
<dbReference type="InterPro" id="IPR051177">
    <property type="entry name" value="CIK-Related_Protein"/>
</dbReference>
<evidence type="ECO:0000259" key="2">
    <source>
        <dbReference type="PROSITE" id="PS50011"/>
    </source>
</evidence>
<dbReference type="Gene3D" id="1.25.10.10">
    <property type="entry name" value="Leucine-rich Repeat Variant"/>
    <property type="match status" value="1"/>
</dbReference>
<comment type="similarity">
    <text evidence="1">Belongs to the protein kinase superfamily.</text>
</comment>
<keyword evidence="4" id="KW-1185">Reference proteome</keyword>
<sequence length="449" mass="50652">MSGTFWDIMCLLPLRPPLGEASVMVFERKNNVKAPPRIGRMNKFALVDLIKYEVSQLSALAHPRILHVQHALEDTKEFLAFATESVCGSLDSIVIEEGVERLEMKLGVLQIIDGLSYLHNSAKILHGNLTPASIFVTTSRLWKIAGFSFAVAAKEPDTYPCYPWTKKLPPILQPDLDFLAPEYLAPNQQTVTSAADVFSLGGKRLIDAKNNLETHAIICGQLNEALNCISEELGSNLRESMGKVLSLDVEVRPTVQLLALIKHFDDPALSALRQLDDISQVFDPSQKSHFLGQTLLAALPVIPENIWFSRVLPRFNEQLFDSHELFSALAKPLFFMLDHCESHNIHKLRTWMRKILDHTTQKPEFVIYCLNLITPSMTSSTWACDVLRSFVLENMSSLFRRLSDDKVEDKCMDLIVHSLRSDDSSVQVSRESHGFRVGYTEILFIVIDF</sequence>
<accession>A0A0D6L9C2</accession>